<keyword evidence="5 8" id="KW-0732">Signal</keyword>
<proteinExistence type="inferred from homology"/>
<keyword evidence="6" id="KW-0472">Membrane</keyword>
<dbReference type="KEGG" id="cact:HZ995_15135"/>
<evidence type="ECO:0000256" key="6">
    <source>
        <dbReference type="ARBA" id="ARBA00023136"/>
    </source>
</evidence>
<evidence type="ECO:0008006" key="11">
    <source>
        <dbReference type="Google" id="ProtNLM"/>
    </source>
</evidence>
<dbReference type="RefSeq" id="WP_209356483.1">
    <property type="nucleotide sequence ID" value="NZ_CP060010.1"/>
</dbReference>
<keyword evidence="4" id="KW-0812">Transmembrane</keyword>
<dbReference type="GO" id="GO:0015483">
    <property type="term" value="F:long-chain fatty acid transporting porin activity"/>
    <property type="evidence" value="ECO:0007669"/>
    <property type="project" value="TreeGrafter"/>
</dbReference>
<feature type="chain" id="PRO_5038137162" description="Outer membrane protein transport protein (OMPP1/FadL/TodX)" evidence="8">
    <location>
        <begin position="21"/>
        <end position="359"/>
    </location>
</feature>
<keyword evidence="3" id="KW-1134">Transmembrane beta strand</keyword>
<evidence type="ECO:0000256" key="2">
    <source>
        <dbReference type="ARBA" id="ARBA00008163"/>
    </source>
</evidence>
<evidence type="ECO:0000256" key="7">
    <source>
        <dbReference type="ARBA" id="ARBA00023237"/>
    </source>
</evidence>
<dbReference type="EMBL" id="CP060010">
    <property type="protein sequence ID" value="QTN35780.1"/>
    <property type="molecule type" value="Genomic_DNA"/>
</dbReference>
<keyword evidence="7" id="KW-0998">Cell outer membrane</keyword>
<evidence type="ECO:0000256" key="3">
    <source>
        <dbReference type="ARBA" id="ARBA00022452"/>
    </source>
</evidence>
<evidence type="ECO:0000256" key="1">
    <source>
        <dbReference type="ARBA" id="ARBA00004571"/>
    </source>
</evidence>
<accession>A0A975EPE7</accession>
<dbReference type="SUPFAM" id="SSF56935">
    <property type="entry name" value="Porins"/>
    <property type="match status" value="1"/>
</dbReference>
<evidence type="ECO:0000256" key="8">
    <source>
        <dbReference type="SAM" id="SignalP"/>
    </source>
</evidence>
<protein>
    <recommendedName>
        <fullName evidence="11">Outer membrane protein transport protein (OMPP1/FadL/TodX)</fullName>
    </recommendedName>
</protein>
<dbReference type="PANTHER" id="PTHR35093">
    <property type="entry name" value="OUTER MEMBRANE PROTEIN NMB0088-RELATED"/>
    <property type="match status" value="1"/>
</dbReference>
<name>A0A975EPE7_9RHOB</name>
<evidence type="ECO:0000256" key="4">
    <source>
        <dbReference type="ARBA" id="ARBA00022692"/>
    </source>
</evidence>
<dbReference type="GO" id="GO:0009279">
    <property type="term" value="C:cell outer membrane"/>
    <property type="evidence" value="ECO:0007669"/>
    <property type="project" value="UniProtKB-SubCell"/>
</dbReference>
<dbReference type="InterPro" id="IPR005017">
    <property type="entry name" value="OMPP1/FadL/TodX"/>
</dbReference>
<evidence type="ECO:0000313" key="9">
    <source>
        <dbReference type="EMBL" id="QTN35780.1"/>
    </source>
</evidence>
<feature type="signal peptide" evidence="8">
    <location>
        <begin position="1"/>
        <end position="20"/>
    </location>
</feature>
<dbReference type="PANTHER" id="PTHR35093:SF8">
    <property type="entry name" value="OUTER MEMBRANE PROTEIN NMB0088-RELATED"/>
    <property type="match status" value="1"/>
</dbReference>
<organism evidence="9 10">
    <name type="scientific">Cognatishimia activa</name>
    <dbReference type="NCBI Taxonomy" id="1715691"/>
    <lineage>
        <taxon>Bacteria</taxon>
        <taxon>Pseudomonadati</taxon>
        <taxon>Pseudomonadota</taxon>
        <taxon>Alphaproteobacteria</taxon>
        <taxon>Rhodobacterales</taxon>
        <taxon>Paracoccaceae</taxon>
        <taxon>Cognatishimia</taxon>
    </lineage>
</organism>
<comment type="similarity">
    <text evidence="2">Belongs to the OmpP1/FadL family.</text>
</comment>
<dbReference type="Gene3D" id="2.40.160.60">
    <property type="entry name" value="Outer membrane protein transport protein (OMPP1/FadL/TodX)"/>
    <property type="match status" value="1"/>
</dbReference>
<evidence type="ECO:0000313" key="10">
    <source>
        <dbReference type="Proteomes" id="UP000665026"/>
    </source>
</evidence>
<evidence type="ECO:0000256" key="5">
    <source>
        <dbReference type="ARBA" id="ARBA00022729"/>
    </source>
</evidence>
<sequence length="359" mass="37382">MIKKLTGALSLTLMATTAMAGGLERSNQSVGIIFESGDYAEFSFGIVRPNVTGTQSLGGAPSGDMAGDYSPVAFGLKMDVTEDVSVALVVDSPYGGDVSYPTGTGYALAGTTADVNSQALTAIARYQMNENFSAYAGVRTQRVDGDVAITGGYTLDVSQGSGTGYLVGAAYEIPEIALRASLTYNSAIDHTQSVTESGVGTYNLSFKTPKSWHLEAQSGIAEDTLLFGSVRWVNWSDFALTPTGFALANGGASLLSYSNDVTTYTLGVGRRLNDNWSVSVSARHEKAEGGFSGNFGPNDGSTGLTIGARYTQDNITVSGGINYTWLGDTNTVLNAAPLITGSFTNNYAIGAGLKVGVHF</sequence>
<reference evidence="9" key="1">
    <citation type="submission" date="2020-07" db="EMBL/GenBank/DDBJ databases">
        <title>Genome sequences of bacteria associated with the marine, planktonic diatom Thalassiosira profunda strain ECT2AJA-044.</title>
        <authorList>
            <person name="Gargas C.B."/>
            <person name="Roberts W.R."/>
            <person name="Alverson A.J."/>
        </authorList>
    </citation>
    <scope>NUCLEOTIDE SEQUENCE</scope>
    <source>
        <strain evidence="9">ECT2AJA-044</strain>
    </source>
</reference>
<dbReference type="Proteomes" id="UP000665026">
    <property type="component" value="Chromosome"/>
</dbReference>
<comment type="subcellular location">
    <subcellularLocation>
        <location evidence="1">Cell outer membrane</location>
        <topology evidence="1">Multi-pass membrane protein</topology>
    </subcellularLocation>
</comment>
<gene>
    <name evidence="9" type="ORF">HZ995_15135</name>
</gene>
<dbReference type="AlphaFoldDB" id="A0A975EPE7"/>